<evidence type="ECO:0000259" key="3">
    <source>
        <dbReference type="SMART" id="SM01007"/>
    </source>
</evidence>
<dbReference type="AlphaFoldDB" id="A0A429ZS11"/>
<dbReference type="InterPro" id="IPR036409">
    <property type="entry name" value="Aldolase_II/adducin_N_sf"/>
</dbReference>
<dbReference type="GeneID" id="98567960"/>
<protein>
    <submittedName>
        <fullName evidence="4">Fuculose phosphate aldolase</fullName>
    </submittedName>
</protein>
<dbReference type="NCBIfam" id="NF005302">
    <property type="entry name" value="PRK06833.1"/>
    <property type="match status" value="1"/>
</dbReference>
<evidence type="ECO:0000313" key="4">
    <source>
        <dbReference type="EMBL" id="RST96502.1"/>
    </source>
</evidence>
<name>A0A429ZS11_9ENTE</name>
<feature type="domain" description="Class II aldolase/adducin N-terminal" evidence="3">
    <location>
        <begin position="8"/>
        <end position="185"/>
    </location>
</feature>
<dbReference type="Gene3D" id="3.40.225.10">
    <property type="entry name" value="Class II aldolase/adducin N-terminal domain"/>
    <property type="match status" value="1"/>
</dbReference>
<keyword evidence="2" id="KW-0456">Lyase</keyword>
<evidence type="ECO:0000313" key="5">
    <source>
        <dbReference type="Proteomes" id="UP000287239"/>
    </source>
</evidence>
<keyword evidence="1" id="KW-0479">Metal-binding</keyword>
<reference evidence="4 5" key="1">
    <citation type="submission" date="2017-05" db="EMBL/GenBank/DDBJ databases">
        <title>Vagococcus spp. assemblies.</title>
        <authorList>
            <person name="Gulvik C.A."/>
        </authorList>
    </citation>
    <scope>NUCLEOTIDE SEQUENCE [LARGE SCALE GENOMIC DNA]</scope>
    <source>
        <strain evidence="4 5">NCFB 2777</strain>
    </source>
</reference>
<dbReference type="Proteomes" id="UP000287239">
    <property type="component" value="Unassembled WGS sequence"/>
</dbReference>
<dbReference type="GO" id="GO:0016832">
    <property type="term" value="F:aldehyde-lyase activity"/>
    <property type="evidence" value="ECO:0007669"/>
    <property type="project" value="TreeGrafter"/>
</dbReference>
<proteinExistence type="predicted"/>
<dbReference type="PANTHER" id="PTHR22789:SF0">
    <property type="entry name" value="3-OXO-TETRONATE 4-PHOSPHATE DECARBOXYLASE-RELATED"/>
    <property type="match status" value="1"/>
</dbReference>
<dbReference type="GO" id="GO:0019323">
    <property type="term" value="P:pentose catabolic process"/>
    <property type="evidence" value="ECO:0007669"/>
    <property type="project" value="TreeGrafter"/>
</dbReference>
<dbReference type="GO" id="GO:0046872">
    <property type="term" value="F:metal ion binding"/>
    <property type="evidence" value="ECO:0007669"/>
    <property type="project" value="UniProtKB-KW"/>
</dbReference>
<dbReference type="InterPro" id="IPR050197">
    <property type="entry name" value="Aldolase_class_II_sugar_metab"/>
</dbReference>
<dbReference type="SUPFAM" id="SSF53639">
    <property type="entry name" value="AraD/HMP-PK domain-like"/>
    <property type="match status" value="1"/>
</dbReference>
<dbReference type="OrthoDB" id="9794581at2"/>
<keyword evidence="5" id="KW-1185">Reference proteome</keyword>
<evidence type="ECO:0000256" key="2">
    <source>
        <dbReference type="ARBA" id="ARBA00023239"/>
    </source>
</evidence>
<accession>A0A429ZS11</accession>
<comment type="caution">
    <text evidence="4">The sequence shown here is derived from an EMBL/GenBank/DDBJ whole genome shotgun (WGS) entry which is preliminary data.</text>
</comment>
<dbReference type="EMBL" id="NGJU01000007">
    <property type="protein sequence ID" value="RST96502.1"/>
    <property type="molecule type" value="Genomic_DNA"/>
</dbReference>
<sequence>MLLAKERQEVVTYCQKMLHSKLTSSTGGNISIYNSDSGLVAISPSGMAYDELTPEDVVIIDLEGHVVEGLRTPSSEWRMHLKNYTDRQDIFAVVHTHSTYSSTLATLGWELPAANYYIAIAGGENVRCAKYGSYGEADLAENAFRAMTDRFACFLANHGLLAAGVDIASAYLVAVEIERCAEVYWRASVLGKPLLLPTAEVDFMVRKFRNYGQA</sequence>
<dbReference type="RefSeq" id="WP_126779182.1">
    <property type="nucleotide sequence ID" value="NZ_JBQDMR010000020.1"/>
</dbReference>
<evidence type="ECO:0000256" key="1">
    <source>
        <dbReference type="ARBA" id="ARBA00022723"/>
    </source>
</evidence>
<organism evidence="4 5">
    <name type="scientific">Vagococcus salmoninarum</name>
    <dbReference type="NCBI Taxonomy" id="2739"/>
    <lineage>
        <taxon>Bacteria</taxon>
        <taxon>Bacillati</taxon>
        <taxon>Bacillota</taxon>
        <taxon>Bacilli</taxon>
        <taxon>Lactobacillales</taxon>
        <taxon>Enterococcaceae</taxon>
        <taxon>Vagococcus</taxon>
    </lineage>
</organism>
<dbReference type="PANTHER" id="PTHR22789">
    <property type="entry name" value="FUCULOSE PHOSPHATE ALDOLASE"/>
    <property type="match status" value="1"/>
</dbReference>
<dbReference type="Pfam" id="PF00596">
    <property type="entry name" value="Aldolase_II"/>
    <property type="match status" value="1"/>
</dbReference>
<dbReference type="SMART" id="SM01007">
    <property type="entry name" value="Aldolase_II"/>
    <property type="match status" value="1"/>
</dbReference>
<dbReference type="GO" id="GO:0005829">
    <property type="term" value="C:cytosol"/>
    <property type="evidence" value="ECO:0007669"/>
    <property type="project" value="TreeGrafter"/>
</dbReference>
<dbReference type="InterPro" id="IPR001303">
    <property type="entry name" value="Aldolase_II/adducin_N"/>
</dbReference>
<gene>
    <name evidence="4" type="ORF">CBF35_06215</name>
</gene>